<dbReference type="EnsemblPlants" id="Zm00001eb148810_T001">
    <property type="protein sequence ID" value="Zm00001eb148810_P001"/>
    <property type="gene ID" value="Zm00001eb148810"/>
</dbReference>
<feature type="compositionally biased region" description="Basic residues" evidence="1">
    <location>
        <begin position="79"/>
        <end position="88"/>
    </location>
</feature>
<dbReference type="AlphaFoldDB" id="A0A1D6N7Q4"/>
<accession>A0A1D6N7Q4</accession>
<dbReference type="OMA" id="QVKENMG"/>
<evidence type="ECO:0000256" key="1">
    <source>
        <dbReference type="SAM" id="MobiDB-lite"/>
    </source>
</evidence>
<gene>
    <name evidence="2" type="ORF">ZEAMMB73_Zm00001d042964</name>
</gene>
<sequence>MATGGCEAAPLGRARLVLVKTPSGNPLPRRRGQVKERIVRDIADALATAAVLACGDRTVVGAGKKGEGGRAPASPSPGAKKKWYPRES</sequence>
<evidence type="ECO:0000313" key="3">
    <source>
        <dbReference type="EnsemblPlants" id="Zm00001eb148810_P001"/>
    </source>
</evidence>
<feature type="region of interest" description="Disordered" evidence="1">
    <location>
        <begin position="60"/>
        <end position="88"/>
    </location>
</feature>
<proteinExistence type="predicted"/>
<name>A0A1D6N7Q4_MAIZE</name>
<dbReference type="Gramene" id="Zm00001eb148810_T001">
    <property type="protein sequence ID" value="Zm00001eb148810_P001"/>
    <property type="gene ID" value="Zm00001eb148810"/>
</dbReference>
<dbReference type="EMBL" id="CM007649">
    <property type="protein sequence ID" value="ONM36618.1"/>
    <property type="molecule type" value="Genomic_DNA"/>
</dbReference>
<evidence type="ECO:0000313" key="2">
    <source>
        <dbReference type="EMBL" id="ONM36618.1"/>
    </source>
</evidence>
<dbReference type="PaxDb" id="4577-AC196780.4_FGP003"/>
<keyword evidence="4" id="KW-1185">Reference proteome</keyword>
<evidence type="ECO:0000313" key="4">
    <source>
        <dbReference type="Proteomes" id="UP000007305"/>
    </source>
</evidence>
<reference evidence="3" key="3">
    <citation type="submission" date="2021-05" db="UniProtKB">
        <authorList>
            <consortium name="EnsemblPlants"/>
        </authorList>
    </citation>
    <scope>IDENTIFICATION</scope>
    <source>
        <strain evidence="3">cv. B73</strain>
    </source>
</reference>
<reference evidence="3" key="2">
    <citation type="submission" date="2019-07" db="EMBL/GenBank/DDBJ databases">
        <authorList>
            <person name="Seetharam A."/>
            <person name="Woodhouse M."/>
            <person name="Cannon E."/>
        </authorList>
    </citation>
    <scope>NUCLEOTIDE SEQUENCE [LARGE SCALE GENOMIC DNA]</scope>
    <source>
        <strain evidence="3">cv. B73</strain>
    </source>
</reference>
<protein>
    <submittedName>
        <fullName evidence="2 3">Uncharacterized protein</fullName>
    </submittedName>
</protein>
<organism evidence="3 4">
    <name type="scientific">Zea mays</name>
    <name type="common">Maize</name>
    <dbReference type="NCBI Taxonomy" id="4577"/>
    <lineage>
        <taxon>Eukaryota</taxon>
        <taxon>Viridiplantae</taxon>
        <taxon>Streptophyta</taxon>
        <taxon>Embryophyta</taxon>
        <taxon>Tracheophyta</taxon>
        <taxon>Spermatophyta</taxon>
        <taxon>Magnoliopsida</taxon>
        <taxon>Liliopsida</taxon>
        <taxon>Poales</taxon>
        <taxon>Poaceae</taxon>
        <taxon>PACMAD clade</taxon>
        <taxon>Panicoideae</taxon>
        <taxon>Andropogonodae</taxon>
        <taxon>Andropogoneae</taxon>
        <taxon>Tripsacinae</taxon>
        <taxon>Zea</taxon>
    </lineage>
</organism>
<dbReference type="Proteomes" id="UP000007305">
    <property type="component" value="Chromosome 3"/>
</dbReference>
<reference evidence="2 4" key="1">
    <citation type="submission" date="2015-12" db="EMBL/GenBank/DDBJ databases">
        <title>Update maize B73 reference genome by single molecule sequencing technologies.</title>
        <authorList>
            <consortium name="Maize Genome Sequencing Project"/>
            <person name="Ware D."/>
        </authorList>
    </citation>
    <scope>NUCLEOTIDE SEQUENCE [LARGE SCALE GENOMIC DNA]</scope>
    <source>
        <strain evidence="4">cv. B73</strain>
        <tissue evidence="2">Seedling</tissue>
    </source>
</reference>